<feature type="domain" description="FecR protein" evidence="1">
    <location>
        <begin position="150"/>
        <end position="239"/>
    </location>
</feature>
<keyword evidence="3" id="KW-1185">Reference proteome</keyword>
<accession>A0ABV4B881</accession>
<protein>
    <submittedName>
        <fullName evidence="2">FecR domain-containing protein</fullName>
    </submittedName>
</protein>
<dbReference type="Gene3D" id="2.60.120.1440">
    <property type="match status" value="1"/>
</dbReference>
<dbReference type="PANTHER" id="PTHR30273">
    <property type="entry name" value="PERIPLASMIC SIGNAL SENSOR AND SIGMA FACTOR ACTIVATOR FECR-RELATED"/>
    <property type="match status" value="1"/>
</dbReference>
<dbReference type="Proteomes" id="UP001562178">
    <property type="component" value="Unassembled WGS sequence"/>
</dbReference>
<comment type="caution">
    <text evidence="2">The sequence shown here is derived from an EMBL/GenBank/DDBJ whole genome shotgun (WGS) entry which is preliminary data.</text>
</comment>
<dbReference type="PIRSF" id="PIRSF018266">
    <property type="entry name" value="FecR"/>
    <property type="match status" value="1"/>
</dbReference>
<organism evidence="2 3">
    <name type="scientific">Comamonas sediminis</name>
    <dbReference type="NCBI Taxonomy" id="1783360"/>
    <lineage>
        <taxon>Bacteria</taxon>
        <taxon>Pseudomonadati</taxon>
        <taxon>Pseudomonadota</taxon>
        <taxon>Betaproteobacteria</taxon>
        <taxon>Burkholderiales</taxon>
        <taxon>Comamonadaceae</taxon>
        <taxon>Comamonas</taxon>
    </lineage>
</organism>
<reference evidence="2 3" key="1">
    <citation type="journal article" date="2016" name="Int. J. Syst. Evol. Microbiol.">
        <title>Description of Comamonas sediminis sp. nov., isolated from lagoon sediments.</title>
        <authorList>
            <person name="Subhash Y."/>
            <person name="Bang J.J."/>
            <person name="You T.H."/>
            <person name="Lee S.S."/>
        </authorList>
    </citation>
    <scope>NUCLEOTIDE SEQUENCE [LARGE SCALE GENOMIC DNA]</scope>
    <source>
        <strain evidence="2 3">JCM 31169</strain>
    </source>
</reference>
<dbReference type="EMBL" id="JBGBDC010000011">
    <property type="protein sequence ID" value="MEY2253749.1"/>
    <property type="molecule type" value="Genomic_DNA"/>
</dbReference>
<gene>
    <name evidence="2" type="ORF">AB7A72_22215</name>
</gene>
<dbReference type="InterPro" id="IPR012373">
    <property type="entry name" value="Ferrdict_sens_TM"/>
</dbReference>
<sequence length="358" mass="38955">MSATQTPRSLQSLTPAQLLALNHAAGDWHVRRLLPDWTGADERALNAWLAEDALHAQALARIAQTWQDAQALQQMFPASYAAGQPTASDTKGNAAAAVQRPRQATAQGVSLGWRWGWPAQALLASLLLLVMAGMGWQHWCNTAYYSLAAATGTGELRDLALPDGSQVALNANSRLQVHYYPYRRETVLDKGEAFFKVAPDANKPFTVTSGHSEVRVVGTAFNVRAAPPEVVVKVQEGRVALRSTVPGSPQPVTLTAGMAMALEPASGHYRQLAVKADEVAEWRTGQVYFQRRPLAQVAQELARYLDAPVEVEEPAIRAIPISGLLALADPERFLLALPSVADVRVQRLPEGGWRIRRQ</sequence>
<dbReference type="PANTHER" id="PTHR30273:SF2">
    <property type="entry name" value="PROTEIN FECR"/>
    <property type="match status" value="1"/>
</dbReference>
<dbReference type="InterPro" id="IPR006860">
    <property type="entry name" value="FecR"/>
</dbReference>
<evidence type="ECO:0000313" key="2">
    <source>
        <dbReference type="EMBL" id="MEY2253749.1"/>
    </source>
</evidence>
<dbReference type="Pfam" id="PF04773">
    <property type="entry name" value="FecR"/>
    <property type="match status" value="1"/>
</dbReference>
<proteinExistence type="predicted"/>
<evidence type="ECO:0000313" key="3">
    <source>
        <dbReference type="Proteomes" id="UP001562178"/>
    </source>
</evidence>
<evidence type="ECO:0000259" key="1">
    <source>
        <dbReference type="Pfam" id="PF04773"/>
    </source>
</evidence>
<name>A0ABV4B881_9BURK</name>
<dbReference type="RefSeq" id="WP_369461204.1">
    <property type="nucleotide sequence ID" value="NZ_JBGBDC010000011.1"/>
</dbReference>